<dbReference type="RefSeq" id="WP_118876194.1">
    <property type="nucleotide sequence ID" value="NZ_QWEI01000004.1"/>
</dbReference>
<dbReference type="AlphaFoldDB" id="A0A396S732"/>
<evidence type="ECO:0000313" key="1">
    <source>
        <dbReference type="EMBL" id="RHW36671.1"/>
    </source>
</evidence>
<dbReference type="OrthoDB" id="2362578at2"/>
<dbReference type="Proteomes" id="UP000265692">
    <property type="component" value="Unassembled WGS sequence"/>
</dbReference>
<keyword evidence="2" id="KW-1185">Reference proteome</keyword>
<sequence>MKYSKEEQETNFIYEAATDQWTIYSSVPSHIKSFMKNPILNKENFKVLTEHEGKPTGIEFKVENAFVTKNFFKKKRTISEEHKQALRKGRLEKRA</sequence>
<organism evidence="1 2">
    <name type="scientific">Ureibacillus yapensis</name>
    <dbReference type="NCBI Taxonomy" id="2304605"/>
    <lineage>
        <taxon>Bacteria</taxon>
        <taxon>Bacillati</taxon>
        <taxon>Bacillota</taxon>
        <taxon>Bacilli</taxon>
        <taxon>Bacillales</taxon>
        <taxon>Caryophanaceae</taxon>
        <taxon>Ureibacillus</taxon>
    </lineage>
</organism>
<name>A0A396S732_9BACL</name>
<proteinExistence type="predicted"/>
<protein>
    <submittedName>
        <fullName evidence="1">Uncharacterized protein</fullName>
    </submittedName>
</protein>
<gene>
    <name evidence="1" type="ORF">D1B33_09725</name>
</gene>
<reference evidence="1 2" key="1">
    <citation type="submission" date="2018-08" db="EMBL/GenBank/DDBJ databases">
        <title>Lysinibacillus sp. YLB-03 draft genome sequence.</title>
        <authorList>
            <person name="Yu L."/>
        </authorList>
    </citation>
    <scope>NUCLEOTIDE SEQUENCE [LARGE SCALE GENOMIC DNA]</scope>
    <source>
        <strain evidence="1 2">YLB-03</strain>
    </source>
</reference>
<dbReference type="EMBL" id="QWEI01000004">
    <property type="protein sequence ID" value="RHW36671.1"/>
    <property type="molecule type" value="Genomic_DNA"/>
</dbReference>
<comment type="caution">
    <text evidence="1">The sequence shown here is derived from an EMBL/GenBank/DDBJ whole genome shotgun (WGS) entry which is preliminary data.</text>
</comment>
<evidence type="ECO:0000313" key="2">
    <source>
        <dbReference type="Proteomes" id="UP000265692"/>
    </source>
</evidence>
<accession>A0A396S732</accession>